<reference evidence="3 4" key="1">
    <citation type="submission" date="2024-04" db="EMBL/GenBank/DDBJ databases">
        <title>Luteolibacter sp. isolated from soil.</title>
        <authorList>
            <person name="An J."/>
        </authorList>
    </citation>
    <scope>NUCLEOTIDE SEQUENCE [LARGE SCALE GENOMIC DNA]</scope>
    <source>
        <strain evidence="3 4">Y139</strain>
    </source>
</reference>
<gene>
    <name evidence="3" type="ORF">WKV53_10150</name>
</gene>
<keyword evidence="1" id="KW-0175">Coiled coil</keyword>
<protein>
    <submittedName>
        <fullName evidence="3">Uncharacterized protein</fullName>
    </submittedName>
</protein>
<proteinExistence type="predicted"/>
<organism evidence="3 4">
    <name type="scientific">Luteolibacter soli</name>
    <dbReference type="NCBI Taxonomy" id="3135280"/>
    <lineage>
        <taxon>Bacteria</taxon>
        <taxon>Pseudomonadati</taxon>
        <taxon>Verrucomicrobiota</taxon>
        <taxon>Verrucomicrobiia</taxon>
        <taxon>Verrucomicrobiales</taxon>
        <taxon>Verrucomicrobiaceae</taxon>
        <taxon>Luteolibacter</taxon>
    </lineage>
</organism>
<sequence>MDTIKILLGMITALLVGALAMSWKNFRQEVRDTPKKELGEVQRQIAEIEQQRKLLKEEKDRMMLGMPLAQGQKAPSEAPAIPEVKPQDVPDTGAVFEDDVASKETTPEIPDKPAVPNAEERAKAIAATPAVGKIVQWVEDPNLGTFATLQVIDAAAVKADAVLSVRRGTGILGKLKVSEVEAAEAVASPTAVFGDVKPKEGDEVIVEP</sequence>
<evidence type="ECO:0000256" key="2">
    <source>
        <dbReference type="SAM" id="MobiDB-lite"/>
    </source>
</evidence>
<feature type="coiled-coil region" evidence="1">
    <location>
        <begin position="38"/>
        <end position="65"/>
    </location>
</feature>
<feature type="region of interest" description="Disordered" evidence="2">
    <location>
        <begin position="72"/>
        <end position="93"/>
    </location>
</feature>
<dbReference type="EMBL" id="JBBUKT010000003">
    <property type="protein sequence ID" value="MEK7950860.1"/>
    <property type="molecule type" value="Genomic_DNA"/>
</dbReference>
<evidence type="ECO:0000256" key="1">
    <source>
        <dbReference type="SAM" id="Coils"/>
    </source>
</evidence>
<comment type="caution">
    <text evidence="3">The sequence shown here is derived from an EMBL/GenBank/DDBJ whole genome shotgun (WGS) entry which is preliminary data.</text>
</comment>
<dbReference type="Proteomes" id="UP001371305">
    <property type="component" value="Unassembled WGS sequence"/>
</dbReference>
<accession>A0ABU9ASZ7</accession>
<evidence type="ECO:0000313" key="3">
    <source>
        <dbReference type="EMBL" id="MEK7950860.1"/>
    </source>
</evidence>
<name>A0ABU9ASZ7_9BACT</name>
<dbReference type="RefSeq" id="WP_341404461.1">
    <property type="nucleotide sequence ID" value="NZ_JBBUKT010000003.1"/>
</dbReference>
<evidence type="ECO:0000313" key="4">
    <source>
        <dbReference type="Proteomes" id="UP001371305"/>
    </source>
</evidence>
<keyword evidence="4" id="KW-1185">Reference proteome</keyword>